<dbReference type="AlphaFoldDB" id="A0AAD8IR31"/>
<protein>
    <submittedName>
        <fullName evidence="2">Proline-rich transmembrane protein 2-like</fullName>
    </submittedName>
</protein>
<feature type="compositionally biased region" description="Polar residues" evidence="1">
    <location>
        <begin position="152"/>
        <end position="168"/>
    </location>
</feature>
<feature type="region of interest" description="Disordered" evidence="1">
    <location>
        <begin position="152"/>
        <end position="175"/>
    </location>
</feature>
<dbReference type="PANTHER" id="PTHR34207:SF2">
    <property type="entry name" value="PROTEIN BIC1"/>
    <property type="match status" value="1"/>
</dbReference>
<organism evidence="2 3">
    <name type="scientific">Heracleum sosnowskyi</name>
    <dbReference type="NCBI Taxonomy" id="360622"/>
    <lineage>
        <taxon>Eukaryota</taxon>
        <taxon>Viridiplantae</taxon>
        <taxon>Streptophyta</taxon>
        <taxon>Embryophyta</taxon>
        <taxon>Tracheophyta</taxon>
        <taxon>Spermatophyta</taxon>
        <taxon>Magnoliopsida</taxon>
        <taxon>eudicotyledons</taxon>
        <taxon>Gunneridae</taxon>
        <taxon>Pentapetalae</taxon>
        <taxon>asterids</taxon>
        <taxon>campanulids</taxon>
        <taxon>Apiales</taxon>
        <taxon>Apiaceae</taxon>
        <taxon>Apioideae</taxon>
        <taxon>apioid superclade</taxon>
        <taxon>Tordylieae</taxon>
        <taxon>Tordyliinae</taxon>
        <taxon>Heracleum</taxon>
    </lineage>
</organism>
<feature type="compositionally biased region" description="Low complexity" evidence="1">
    <location>
        <begin position="78"/>
        <end position="93"/>
    </location>
</feature>
<dbReference type="PANTHER" id="PTHR34207">
    <property type="entry name" value="PROTEIN BIC1"/>
    <property type="match status" value="1"/>
</dbReference>
<dbReference type="EMBL" id="JAUIZM010000004">
    <property type="protein sequence ID" value="KAK1389648.1"/>
    <property type="molecule type" value="Genomic_DNA"/>
</dbReference>
<keyword evidence="3" id="KW-1185">Reference proteome</keyword>
<dbReference type="InterPro" id="IPR040374">
    <property type="entry name" value="BIC"/>
</dbReference>
<evidence type="ECO:0000313" key="3">
    <source>
        <dbReference type="Proteomes" id="UP001237642"/>
    </source>
</evidence>
<reference evidence="2" key="1">
    <citation type="submission" date="2023-02" db="EMBL/GenBank/DDBJ databases">
        <title>Genome of toxic invasive species Heracleum sosnowskyi carries increased number of genes despite the absence of recent whole-genome duplications.</title>
        <authorList>
            <person name="Schelkunov M."/>
            <person name="Shtratnikova V."/>
            <person name="Makarenko M."/>
            <person name="Klepikova A."/>
            <person name="Omelchenko D."/>
            <person name="Novikova G."/>
            <person name="Obukhova E."/>
            <person name="Bogdanov V."/>
            <person name="Penin A."/>
            <person name="Logacheva M."/>
        </authorList>
    </citation>
    <scope>NUCLEOTIDE SEQUENCE</scope>
    <source>
        <strain evidence="2">Hsosn_3</strain>
        <tissue evidence="2">Leaf</tissue>
    </source>
</reference>
<dbReference type="CDD" id="cd22645">
    <property type="entry name" value="BIC1_CID"/>
    <property type="match status" value="1"/>
</dbReference>
<dbReference type="Proteomes" id="UP001237642">
    <property type="component" value="Unassembled WGS sequence"/>
</dbReference>
<feature type="region of interest" description="Disordered" evidence="1">
    <location>
        <begin position="1"/>
        <end position="96"/>
    </location>
</feature>
<accession>A0AAD8IR31</accession>
<evidence type="ECO:0000256" key="1">
    <source>
        <dbReference type="SAM" id="MobiDB-lite"/>
    </source>
</evidence>
<dbReference type="GO" id="GO:0009785">
    <property type="term" value="P:blue light signaling pathway"/>
    <property type="evidence" value="ECO:0007669"/>
    <property type="project" value="InterPro"/>
</dbReference>
<evidence type="ECO:0000313" key="2">
    <source>
        <dbReference type="EMBL" id="KAK1389648.1"/>
    </source>
</evidence>
<sequence length="175" mass="19219">MATPTSMSDHSPKKSPSKDDSGDDQIQIQPEKLEEQDESLLKKIYDNDSEVDKGNDETTKSSTASEQEQEAALVETPTDVTTVVGGDSVVTGEESGRERLKKHRLEMGGRVWIPDTWGQEDLLKDWIDCTTFDSSLVNNTIVSARAALMQQRSTTSPANNPTLLTTIDNSDETSN</sequence>
<keyword evidence="2" id="KW-0812">Transmembrane</keyword>
<comment type="caution">
    <text evidence="2">The sequence shown here is derived from an EMBL/GenBank/DDBJ whole genome shotgun (WGS) entry which is preliminary data.</text>
</comment>
<feature type="compositionally biased region" description="Basic and acidic residues" evidence="1">
    <location>
        <begin position="39"/>
        <end position="59"/>
    </location>
</feature>
<feature type="compositionally biased region" description="Basic and acidic residues" evidence="1">
    <location>
        <begin position="10"/>
        <end position="20"/>
    </location>
</feature>
<reference evidence="2" key="2">
    <citation type="submission" date="2023-05" db="EMBL/GenBank/DDBJ databases">
        <authorList>
            <person name="Schelkunov M.I."/>
        </authorList>
    </citation>
    <scope>NUCLEOTIDE SEQUENCE</scope>
    <source>
        <strain evidence="2">Hsosn_3</strain>
        <tissue evidence="2">Leaf</tissue>
    </source>
</reference>
<keyword evidence="2" id="KW-0472">Membrane</keyword>
<gene>
    <name evidence="2" type="ORF">POM88_017826</name>
</gene>
<proteinExistence type="predicted"/>
<name>A0AAD8IR31_9APIA</name>